<dbReference type="Proteomes" id="UP000339249">
    <property type="component" value="Unassembled WGS sequence"/>
</dbReference>
<dbReference type="AlphaFoldDB" id="A0A4U9D6M7"/>
<dbReference type="EMBL" id="CABDVU010000001">
    <property type="protein sequence ID" value="VTN13062.1"/>
    <property type="molecule type" value="Genomic_DNA"/>
</dbReference>
<evidence type="ECO:0000313" key="2">
    <source>
        <dbReference type="Proteomes" id="UP000339249"/>
    </source>
</evidence>
<organism evidence="1 2">
    <name type="scientific">Raoultella terrigena</name>
    <name type="common">Klebsiella terrigena</name>
    <dbReference type="NCBI Taxonomy" id="577"/>
    <lineage>
        <taxon>Bacteria</taxon>
        <taxon>Pseudomonadati</taxon>
        <taxon>Pseudomonadota</taxon>
        <taxon>Gammaproteobacteria</taxon>
        <taxon>Enterobacterales</taxon>
        <taxon>Enterobacteriaceae</taxon>
        <taxon>Klebsiella/Raoultella group</taxon>
        <taxon>Raoultella</taxon>
    </lineage>
</organism>
<protein>
    <submittedName>
        <fullName evidence="1">Uncharacterized protein</fullName>
    </submittedName>
</protein>
<sequence length="158" mass="17553">MVCPFYNKRLITFAGVARRSAEFAVALVHTVVDHAFFFSLQQQRGGNIFFYASQRLFAREDPLAHPVVRWPAHPQLGFVRIKAQVAPVALAAMRQDVDREGQRPPAAGANGVLFSNALIASAQSRIWRTIQSGKRMTIPNIGRAQRDGITMLLVALQK</sequence>
<proteinExistence type="predicted"/>
<evidence type="ECO:0000313" key="1">
    <source>
        <dbReference type="EMBL" id="VTN13062.1"/>
    </source>
</evidence>
<reference evidence="1 2" key="1">
    <citation type="submission" date="2019-04" db="EMBL/GenBank/DDBJ databases">
        <authorList>
            <consortium name="Pathogen Informatics"/>
        </authorList>
    </citation>
    <scope>NUCLEOTIDE SEQUENCE [LARGE SCALE GENOMIC DNA]</scope>
    <source>
        <strain evidence="1 2">NCTC9185</strain>
    </source>
</reference>
<accession>A0A4U9D6M7</accession>
<gene>
    <name evidence="1" type="ORF">NCTC9185_05073</name>
</gene>
<name>A0A4U9D6M7_RAOTE</name>